<proteinExistence type="predicted"/>
<dbReference type="GO" id="GO:0035438">
    <property type="term" value="F:cyclic-di-GMP binding"/>
    <property type="evidence" value="ECO:0007669"/>
    <property type="project" value="InterPro"/>
</dbReference>
<dbReference type="Gene3D" id="2.40.10.220">
    <property type="entry name" value="predicted glycosyltransferase like domains"/>
    <property type="match status" value="1"/>
</dbReference>
<feature type="domain" description="PilZ" evidence="1">
    <location>
        <begin position="472"/>
        <end position="556"/>
    </location>
</feature>
<keyword evidence="3" id="KW-1185">Reference proteome</keyword>
<dbReference type="SUPFAM" id="SSF141371">
    <property type="entry name" value="PilZ domain-like"/>
    <property type="match status" value="2"/>
</dbReference>
<comment type="caution">
    <text evidence="2">The sequence shown here is derived from an EMBL/GenBank/DDBJ whole genome shotgun (WGS) entry which is preliminary data.</text>
</comment>
<sequence>MFEIRSEFKDVSNHPIISQLRALVGEPEFEALFNQLTEGEDTNTRFLLRMELRRVAAPCQRVIDLRPKGIKRCQLVEHKGQTHYMDEGARRIFEAGLKEFAGRYTMAIYEDIDRYALSARQLSQDAEEEDDTHWLELVPFGNSLSRDSERMHFATPVLISQGGNTELRGSTTDISAGGVQVNLAQNAYINPEADVELTFPKLTDANNRPWPALTYQFISQQDNKVKLKLKDPDSFVRSLIDALIDQHQRRYKLDIRHVQESTLARGFEQMLLNHSSALPVFLDGSFKARYCLTTQHNRHLQHQLFKDEQSLLPQLLSPRCMAPLLARPEHQRETYLLRFEHRQQGKVFHFAAEVDHLREQGLLEGFLRFAVTKPGWQVLKLNLFHTEVNTEVQEQKPGSELMLTDTPLPAPPQELSQLKVLALLRDVTQQWLTEACLQKPDPGQDPNQLAPFCIQWQPGVQCIAMRFNDMRIEPRYRYKTPVQLYVDGKNIDAEMSDFSTQGLCLTFPQPIDGLPNDMDLALPKLQKLSSRFDLMKLPYRLVHFDAKHQRAHLMVQNTGQAHPAKRFFKQLIAANEGRLQMLEEDEATFAIARVLRQSLVASALPCCIFVQKENGRVLPHWLGLPQSPLPLPAMLAQLSQLSEGQLALESLMSLQHFRQLLEDWRQQQLAGQSLLVALDNAGMPVMSRLQRLLPGIETRRFVDQAKEKGSAMVLLLELARTPKPDMHYIQDELNYIGRQALHRAKRLEADLWSTVAMIELTDITALSELMAGH</sequence>
<evidence type="ECO:0000313" key="3">
    <source>
        <dbReference type="Proteomes" id="UP000268033"/>
    </source>
</evidence>
<evidence type="ECO:0000259" key="1">
    <source>
        <dbReference type="Pfam" id="PF07238"/>
    </source>
</evidence>
<dbReference type="InterPro" id="IPR009875">
    <property type="entry name" value="PilZ_domain"/>
</dbReference>
<dbReference type="STRING" id="584787.GCA_001247655_01334"/>
<dbReference type="RefSeq" id="WP_123422699.1">
    <property type="nucleotide sequence ID" value="NZ_RJUL01000015.1"/>
</dbReference>
<reference evidence="2 3" key="1">
    <citation type="submission" date="2018-11" db="EMBL/GenBank/DDBJ databases">
        <title>Genomic Encyclopedia of Type Strains, Phase IV (KMG-IV): sequencing the most valuable type-strain genomes for metagenomic binning, comparative biology and taxonomic classification.</title>
        <authorList>
            <person name="Goeker M."/>
        </authorList>
    </citation>
    <scope>NUCLEOTIDE SEQUENCE [LARGE SCALE GENOMIC DNA]</scope>
    <source>
        <strain evidence="2 3">DSM 21945</strain>
    </source>
</reference>
<dbReference type="EMBL" id="RJUL01000015">
    <property type="protein sequence ID" value="ROQ18827.1"/>
    <property type="molecule type" value="Genomic_DNA"/>
</dbReference>
<gene>
    <name evidence="2" type="ORF">EDC28_11516</name>
</gene>
<feature type="domain" description="PilZ" evidence="1">
    <location>
        <begin position="146"/>
        <end position="244"/>
    </location>
</feature>
<dbReference type="AlphaFoldDB" id="A0A3N1NV51"/>
<protein>
    <submittedName>
        <fullName evidence="2">PilZ domain-containing protein</fullName>
    </submittedName>
</protein>
<dbReference type="Proteomes" id="UP000268033">
    <property type="component" value="Unassembled WGS sequence"/>
</dbReference>
<accession>A0A3N1NV51</accession>
<organism evidence="2 3">
    <name type="scientific">Gallaecimonas pentaromativorans</name>
    <dbReference type="NCBI Taxonomy" id="584787"/>
    <lineage>
        <taxon>Bacteria</taxon>
        <taxon>Pseudomonadati</taxon>
        <taxon>Pseudomonadota</taxon>
        <taxon>Gammaproteobacteria</taxon>
        <taxon>Enterobacterales</taxon>
        <taxon>Gallaecimonadaceae</taxon>
        <taxon>Gallaecimonas</taxon>
    </lineage>
</organism>
<evidence type="ECO:0000313" key="2">
    <source>
        <dbReference type="EMBL" id="ROQ18827.1"/>
    </source>
</evidence>
<name>A0A3N1NV51_9GAMM</name>
<dbReference type="Pfam" id="PF07238">
    <property type="entry name" value="PilZ"/>
    <property type="match status" value="2"/>
</dbReference>